<dbReference type="GO" id="GO:0005829">
    <property type="term" value="C:cytosol"/>
    <property type="evidence" value="ECO:0007669"/>
    <property type="project" value="TreeGrafter"/>
</dbReference>
<reference evidence="11 12" key="1">
    <citation type="submission" date="2018-11" db="EMBL/GenBank/DDBJ databases">
        <title>Sequencing the genomes of 1000 actinobacteria strains.</title>
        <authorList>
            <person name="Klenk H.-P."/>
        </authorList>
    </citation>
    <scope>NUCLEOTIDE SEQUENCE [LARGE SCALE GENOMIC DNA]</scope>
    <source>
        <strain evidence="11 12">DSM 9580</strain>
    </source>
</reference>
<dbReference type="InterPro" id="IPR000043">
    <property type="entry name" value="Adenosylhomocysteinase-like"/>
</dbReference>
<dbReference type="HAMAP" id="MF_00563">
    <property type="entry name" value="AdoHcyase"/>
    <property type="match status" value="1"/>
</dbReference>
<comment type="similarity">
    <text evidence="1 5 9">Belongs to the adenosylhomocysteinase family.</text>
</comment>
<evidence type="ECO:0000259" key="10">
    <source>
        <dbReference type="SMART" id="SM00997"/>
    </source>
</evidence>
<evidence type="ECO:0000256" key="2">
    <source>
        <dbReference type="ARBA" id="ARBA00022563"/>
    </source>
</evidence>
<dbReference type="Gene3D" id="3.40.50.720">
    <property type="entry name" value="NAD(P)-binding Rossmann-like Domain"/>
    <property type="match status" value="1"/>
</dbReference>
<feature type="binding site" evidence="7">
    <location>
        <begin position="271"/>
        <end position="276"/>
    </location>
    <ligand>
        <name>NAD(+)</name>
        <dbReference type="ChEBI" id="CHEBI:57540"/>
    </ligand>
</feature>
<feature type="binding site" evidence="7">
    <location>
        <position position="402"/>
    </location>
    <ligand>
        <name>NAD(+)</name>
        <dbReference type="ChEBI" id="CHEBI:57540"/>
    </ligand>
</feature>
<dbReference type="SUPFAM" id="SSF52283">
    <property type="entry name" value="Formate/glycerate dehydrogenase catalytic domain-like"/>
    <property type="match status" value="1"/>
</dbReference>
<keyword evidence="3 5" id="KW-0378">Hydrolase</keyword>
<dbReference type="GO" id="GO:0071269">
    <property type="term" value="P:L-homocysteine biosynthetic process"/>
    <property type="evidence" value="ECO:0007669"/>
    <property type="project" value="UniProtKB-UniRule"/>
</dbReference>
<proteinExistence type="inferred from homology"/>
<feature type="binding site" evidence="5 6">
    <location>
        <position position="235"/>
    </location>
    <ligand>
        <name>substrate</name>
    </ligand>
</feature>
<dbReference type="GO" id="GO:0006730">
    <property type="term" value="P:one-carbon metabolic process"/>
    <property type="evidence" value="ECO:0007669"/>
    <property type="project" value="UniProtKB-UniRule"/>
</dbReference>
<dbReference type="PANTHER" id="PTHR23420:SF0">
    <property type="entry name" value="ADENOSYLHOMOCYSTEINASE"/>
    <property type="match status" value="1"/>
</dbReference>
<dbReference type="EMBL" id="RKHJ01000001">
    <property type="protein sequence ID" value="ROR64884.1"/>
    <property type="molecule type" value="Genomic_DNA"/>
</dbReference>
<dbReference type="Gene3D" id="3.40.50.1480">
    <property type="entry name" value="Adenosylhomocysteinase-like"/>
    <property type="match status" value="1"/>
</dbReference>
<dbReference type="UniPathway" id="UPA00314">
    <property type="reaction ID" value="UER00076"/>
</dbReference>
<evidence type="ECO:0000256" key="3">
    <source>
        <dbReference type="ARBA" id="ARBA00022801"/>
    </source>
</evidence>
<protein>
    <recommendedName>
        <fullName evidence="5">Adenosylhomocysteinase</fullName>
        <ecNumber evidence="5">3.13.2.1</ecNumber>
    </recommendedName>
    <alternativeName>
        <fullName evidence="5">S-adenosyl-L-homocysteine hydrolase</fullName>
        <shortName evidence="5">AdoHcyase</shortName>
    </alternativeName>
</protein>
<dbReference type="Pfam" id="PF00670">
    <property type="entry name" value="AdoHcyase_NAD"/>
    <property type="match status" value="1"/>
</dbReference>
<dbReference type="Pfam" id="PF05221">
    <property type="entry name" value="AdoHcyase"/>
    <property type="match status" value="1"/>
</dbReference>
<feature type="binding site" evidence="5 6">
    <location>
        <position position="239"/>
    </location>
    <ligand>
        <name>substrate</name>
    </ligand>
</feature>
<accession>A0A3N2AP99</accession>
<feature type="binding site" evidence="5 6">
    <location>
        <position position="62"/>
    </location>
    <ligand>
        <name>substrate</name>
    </ligand>
</feature>
<dbReference type="PROSITE" id="PS00738">
    <property type="entry name" value="ADOHCYASE_1"/>
    <property type="match status" value="1"/>
</dbReference>
<keyword evidence="4 5" id="KW-0520">NAD</keyword>
<dbReference type="InterPro" id="IPR042172">
    <property type="entry name" value="Adenosylhomocyst_ase-like_sf"/>
</dbReference>
<evidence type="ECO:0000256" key="4">
    <source>
        <dbReference type="ARBA" id="ARBA00023027"/>
    </source>
</evidence>
<feature type="binding site" evidence="5">
    <location>
        <position position="327"/>
    </location>
    <ligand>
        <name>NAD(+)</name>
        <dbReference type="ChEBI" id="CHEBI:57540"/>
    </ligand>
</feature>
<dbReference type="AlphaFoldDB" id="A0A3N2AP99"/>
<comment type="catalytic activity">
    <reaction evidence="5 8">
        <text>S-adenosyl-L-homocysteine + H2O = L-homocysteine + adenosine</text>
        <dbReference type="Rhea" id="RHEA:21708"/>
        <dbReference type="ChEBI" id="CHEBI:15377"/>
        <dbReference type="ChEBI" id="CHEBI:16335"/>
        <dbReference type="ChEBI" id="CHEBI:57856"/>
        <dbReference type="ChEBI" id="CHEBI:58199"/>
        <dbReference type="EC" id="3.13.2.1"/>
    </reaction>
</comment>
<dbReference type="GO" id="GO:0004013">
    <property type="term" value="F:adenosylhomocysteinase activity"/>
    <property type="evidence" value="ECO:0007669"/>
    <property type="project" value="UniProtKB-UniRule"/>
</dbReference>
<dbReference type="PROSITE" id="PS00739">
    <property type="entry name" value="ADOHCYASE_2"/>
    <property type="match status" value="1"/>
</dbReference>
<feature type="binding site" evidence="5 7">
    <location>
        <begin position="206"/>
        <end position="208"/>
    </location>
    <ligand>
        <name>NAD(+)</name>
        <dbReference type="ChEBI" id="CHEBI:57540"/>
    </ligand>
</feature>
<comment type="caution">
    <text evidence="5">Lacks conserved residue(s) required for the propagation of feature annotation.</text>
</comment>
<comment type="cofactor">
    <cofactor evidence="5 7 8">
        <name>NAD(+)</name>
        <dbReference type="ChEBI" id="CHEBI:57540"/>
    </cofactor>
    <text evidence="5 7 8">Binds 1 NAD(+) per subunit.</text>
</comment>
<dbReference type="InterPro" id="IPR036291">
    <property type="entry name" value="NAD(P)-bd_dom_sf"/>
</dbReference>
<evidence type="ECO:0000256" key="1">
    <source>
        <dbReference type="ARBA" id="ARBA00007122"/>
    </source>
</evidence>
<dbReference type="InterPro" id="IPR015878">
    <property type="entry name" value="Ado_hCys_hydrolase_NAD-bd"/>
</dbReference>
<keyword evidence="2 5" id="KW-0554">One-carbon metabolism</keyword>
<comment type="caution">
    <text evidence="11">The sequence shown here is derived from an EMBL/GenBank/DDBJ whole genome shotgun (WGS) entry which is preliminary data.</text>
</comment>
<feature type="binding site" evidence="5">
    <location>
        <position position="240"/>
    </location>
    <ligand>
        <name>NAD(+)</name>
        <dbReference type="ChEBI" id="CHEBI:57540"/>
    </ligand>
</feature>
<dbReference type="SMART" id="SM00997">
    <property type="entry name" value="AdoHcyase_NAD"/>
    <property type="match status" value="1"/>
</dbReference>
<evidence type="ECO:0000313" key="12">
    <source>
        <dbReference type="Proteomes" id="UP000275456"/>
    </source>
</evidence>
<comment type="subcellular location">
    <subcellularLocation>
        <location evidence="5">Cytoplasm</location>
    </subcellularLocation>
</comment>
<dbReference type="NCBIfam" id="NF004005">
    <property type="entry name" value="PRK05476.2-3"/>
    <property type="match status" value="1"/>
</dbReference>
<evidence type="ECO:0000313" key="11">
    <source>
        <dbReference type="EMBL" id="ROR64884.1"/>
    </source>
</evidence>
<dbReference type="PIRSF" id="PIRSF001109">
    <property type="entry name" value="Ad_hcy_hydrolase"/>
    <property type="match status" value="1"/>
</dbReference>
<dbReference type="InterPro" id="IPR020082">
    <property type="entry name" value="S-Ado-L-homoCys_hydrolase_CS"/>
</dbReference>
<keyword evidence="5" id="KW-0963">Cytoplasm</keyword>
<dbReference type="GO" id="GO:0033353">
    <property type="term" value="P:S-adenosylmethionine cycle"/>
    <property type="evidence" value="ECO:0007669"/>
    <property type="project" value="TreeGrafter"/>
</dbReference>
<dbReference type="FunFam" id="3.40.50.720:FF:000004">
    <property type="entry name" value="Adenosylhomocysteinase"/>
    <property type="match status" value="1"/>
</dbReference>
<name>A0A3N2AP99_9MICO</name>
<feature type="binding site" evidence="5">
    <location>
        <begin position="269"/>
        <end position="274"/>
    </location>
    <ligand>
        <name>NAD(+)</name>
        <dbReference type="ChEBI" id="CHEBI:57540"/>
    </ligand>
</feature>
<comment type="function">
    <text evidence="5">May play a key role in the regulation of the intracellular concentration of adenosylhomocysteine.</text>
</comment>
<dbReference type="CDD" id="cd00401">
    <property type="entry name" value="SAHH"/>
    <property type="match status" value="1"/>
</dbReference>
<keyword evidence="12" id="KW-1185">Reference proteome</keyword>
<dbReference type="OrthoDB" id="9802717at2"/>
<comment type="pathway">
    <text evidence="5 8">Amino-acid biosynthesis; L-homocysteine biosynthesis; L-homocysteine from S-adenosyl-L-homocysteine: step 1/1.</text>
</comment>
<dbReference type="PANTHER" id="PTHR23420">
    <property type="entry name" value="ADENOSYLHOMOCYSTEINASE"/>
    <property type="match status" value="1"/>
</dbReference>
<feature type="binding site" evidence="5 7">
    <location>
        <position position="292"/>
    </location>
    <ligand>
        <name>NAD(+)</name>
        <dbReference type="ChEBI" id="CHEBI:57540"/>
    </ligand>
</feature>
<evidence type="ECO:0000256" key="8">
    <source>
        <dbReference type="RuleBase" id="RU000548"/>
    </source>
</evidence>
<sequence>MTDTAAPTTFEHRVRDLGLAEAGRHQIRLAEHEMPGLMELRRRYADEQPLAGQRIAGSLHMTVQTAVLIETLVALGADVRWASCNIFSTQDEAAAAIVVGAGTPDAPAGVPVFAWKGETLEEYWACTTRIFDFPEGPTLILDDGGDATMLVHRGRDAELAGSAPVTPDGAPDELRVIDALIATTLADDPQRWTRIAEQLRGVTEETTTGVHRLEQLFADGRLLFPAINVNDSVTKSKFDNRYGIRHSLPDGLNRATDVLIGGKTAFVVGYGDVGKGAAEALKGQGARVIVSEVDPICALQAAMDGFRVARVEDALDEADIWVTTTGNEHVITLEHLQGMKHLAIVANVGHFDNEIDIAALERSGAERIEIKPQVHEWRMPSGRSILVLSEGRLMNLGNATGHPSFVMSNSFSNQVLAQIELATKDYELGVFRLPKVLDEEVARLHLDALGARLTTLRPEQAAYIGVPVEGPFKPEHYRY</sequence>
<feature type="binding site" evidence="5 7">
    <location>
        <position position="395"/>
    </location>
    <ligand>
        <name>NAD(+)</name>
        <dbReference type="ChEBI" id="CHEBI:57540"/>
    </ligand>
</feature>
<feature type="domain" description="S-adenosyl-L-homocysteine hydrolase NAD binding" evidence="10">
    <location>
        <begin position="240"/>
        <end position="401"/>
    </location>
</feature>
<dbReference type="NCBIfam" id="TIGR00936">
    <property type="entry name" value="ahcY"/>
    <property type="match status" value="1"/>
</dbReference>
<evidence type="ECO:0000256" key="9">
    <source>
        <dbReference type="RuleBase" id="RU004166"/>
    </source>
</evidence>
<evidence type="ECO:0000256" key="7">
    <source>
        <dbReference type="PIRSR" id="PIRSR001109-2"/>
    </source>
</evidence>
<dbReference type="SUPFAM" id="SSF51735">
    <property type="entry name" value="NAD(P)-binding Rossmann-fold domains"/>
    <property type="match status" value="1"/>
</dbReference>
<dbReference type="Proteomes" id="UP000275456">
    <property type="component" value="Unassembled WGS sequence"/>
</dbReference>
<feature type="binding site" evidence="5 6">
    <location>
        <position position="143"/>
    </location>
    <ligand>
        <name>substrate</name>
    </ligand>
</feature>
<gene>
    <name evidence="5" type="primary">ahcY</name>
    <name evidence="11" type="ORF">EDD26_0236</name>
</gene>
<dbReference type="EC" id="3.13.2.1" evidence="5"/>
<feature type="binding site" evidence="5 6">
    <location>
        <position position="205"/>
    </location>
    <ligand>
        <name>substrate</name>
    </ligand>
</feature>
<organism evidence="11 12">
    <name type="scientific">Agrococcus jenensis</name>
    <dbReference type="NCBI Taxonomy" id="46353"/>
    <lineage>
        <taxon>Bacteria</taxon>
        <taxon>Bacillati</taxon>
        <taxon>Actinomycetota</taxon>
        <taxon>Actinomycetes</taxon>
        <taxon>Micrococcales</taxon>
        <taxon>Microbacteriaceae</taxon>
        <taxon>Agrococcus</taxon>
    </lineage>
</organism>
<dbReference type="SMART" id="SM00996">
    <property type="entry name" value="AdoHcyase"/>
    <property type="match status" value="1"/>
</dbReference>
<evidence type="ECO:0000256" key="5">
    <source>
        <dbReference type="HAMAP-Rule" id="MF_00563"/>
    </source>
</evidence>
<dbReference type="RefSeq" id="WP_123696038.1">
    <property type="nucleotide sequence ID" value="NZ_RKHJ01000001.1"/>
</dbReference>
<evidence type="ECO:0000256" key="6">
    <source>
        <dbReference type="PIRSR" id="PIRSR001109-1"/>
    </source>
</evidence>